<name>A0A9E8MYL8_9FLAO</name>
<feature type="compositionally biased region" description="Acidic residues" evidence="1">
    <location>
        <begin position="24"/>
        <end position="34"/>
    </location>
</feature>
<feature type="compositionally biased region" description="Basic and acidic residues" evidence="1">
    <location>
        <begin position="62"/>
        <end position="72"/>
    </location>
</feature>
<feature type="region of interest" description="Disordered" evidence="1">
    <location>
        <begin position="115"/>
        <end position="143"/>
    </location>
</feature>
<feature type="region of interest" description="Disordered" evidence="1">
    <location>
        <begin position="1"/>
        <end position="72"/>
    </location>
</feature>
<sequence>MSHAHSYDAQPPKQAQESPLAYEEVTEDNNEDYSDANAYFENDAGLVKQQSNQQAPAPRKKNTLEAEEPNKEATVAHEAVVMQPEDVLDEAAIREQDKKFEEDIQSILTGKKQFDKAGIEKDPEEAVKDQNHGVFNKKDNRDD</sequence>
<gene>
    <name evidence="2" type="ORF">N7U66_02940</name>
</gene>
<organism evidence="2 3">
    <name type="scientific">Lacinutrix neustonica</name>
    <dbReference type="NCBI Taxonomy" id="2980107"/>
    <lineage>
        <taxon>Bacteria</taxon>
        <taxon>Pseudomonadati</taxon>
        <taxon>Bacteroidota</taxon>
        <taxon>Flavobacteriia</taxon>
        <taxon>Flavobacteriales</taxon>
        <taxon>Flavobacteriaceae</taxon>
        <taxon>Lacinutrix</taxon>
    </lineage>
</organism>
<dbReference type="EMBL" id="CP113088">
    <property type="protein sequence ID" value="WAC02655.1"/>
    <property type="molecule type" value="Genomic_DNA"/>
</dbReference>
<reference evidence="2" key="1">
    <citation type="submission" date="2022-11" db="EMBL/GenBank/DDBJ databases">
        <title>Lacinutrix neustonica HL-RS19T sp. nov., isolated from the surface microlayer sample of brackish Lake Shihwa.</title>
        <authorList>
            <person name="Choi J.Y."/>
            <person name="Hwang C.Y."/>
        </authorList>
    </citation>
    <scope>NUCLEOTIDE SEQUENCE</scope>
    <source>
        <strain evidence="2">HL-RS19</strain>
    </source>
</reference>
<dbReference type="KEGG" id="lnu:N7U66_02940"/>
<accession>A0A9E8MYL8</accession>
<proteinExistence type="predicted"/>
<dbReference type="Proteomes" id="UP001164705">
    <property type="component" value="Chromosome"/>
</dbReference>
<keyword evidence="3" id="KW-1185">Reference proteome</keyword>
<dbReference type="RefSeq" id="WP_267677252.1">
    <property type="nucleotide sequence ID" value="NZ_CP113088.1"/>
</dbReference>
<protein>
    <submittedName>
        <fullName evidence="2">Uncharacterized protein</fullName>
    </submittedName>
</protein>
<evidence type="ECO:0000256" key="1">
    <source>
        <dbReference type="SAM" id="MobiDB-lite"/>
    </source>
</evidence>
<evidence type="ECO:0000313" key="2">
    <source>
        <dbReference type="EMBL" id="WAC02655.1"/>
    </source>
</evidence>
<evidence type="ECO:0000313" key="3">
    <source>
        <dbReference type="Proteomes" id="UP001164705"/>
    </source>
</evidence>
<dbReference type="AlphaFoldDB" id="A0A9E8MYL8"/>